<reference evidence="1" key="1">
    <citation type="submission" date="2012-05" db="EMBL/GenBank/DDBJ databases">
        <title>Sequencing and Analysis of an oxa-58 oxacillinase-encoding plasmid from Acinetobacter spp.</title>
        <authorList>
            <person name="Peng S.-M."/>
            <person name="Liao T.-L."/>
            <person name="Lin A.-C."/>
            <person name="Huang T.-W."/>
            <person name="Lauderdale T.-L."/>
            <person name="Chen Y.-T."/>
        </authorList>
    </citation>
    <scope>NUCLEOTIDE SEQUENCE</scope>
    <source>
        <strain evidence="1">M131</strain>
        <plasmid evidence="1">pM131-2</plasmid>
    </source>
</reference>
<geneLocation type="plasmid" evidence="1">
    <name>pM131-2</name>
</geneLocation>
<name>V9M5S9_9GAMM</name>
<sequence length="45" mass="5272">MTCLAVGRQHRLLFASMHRLPWARQRESGPDAAEVDVVRQRWRPS</sequence>
<proteinExistence type="predicted"/>
<protein>
    <submittedName>
        <fullName evidence="1">Uncharacterized protein</fullName>
    </submittedName>
</protein>
<dbReference type="AlphaFoldDB" id="V9M5S9"/>
<keyword evidence="1" id="KW-0614">Plasmid</keyword>
<dbReference type="EMBL" id="JX101647">
    <property type="protein sequence ID" value="AGC70717.1"/>
    <property type="molecule type" value="Genomic_DNA"/>
</dbReference>
<organism evidence="1">
    <name type="scientific">Acinetobacter sp. M131</name>
    <dbReference type="NCBI Taxonomy" id="1280052"/>
    <lineage>
        <taxon>Bacteria</taxon>
        <taxon>Pseudomonadati</taxon>
        <taxon>Pseudomonadota</taxon>
        <taxon>Gammaproteobacteria</taxon>
        <taxon>Moraxellales</taxon>
        <taxon>Moraxellaceae</taxon>
        <taxon>Acinetobacter</taxon>
    </lineage>
</organism>
<accession>V9M5S9</accession>
<evidence type="ECO:0000313" key="1">
    <source>
        <dbReference type="EMBL" id="AGC70717.1"/>
    </source>
</evidence>